<keyword evidence="5" id="KW-0378">Hydrolase</keyword>
<dbReference type="InterPro" id="IPR049730">
    <property type="entry name" value="SNF2/RAD54-like_C"/>
</dbReference>
<dbReference type="GO" id="GO:0004386">
    <property type="term" value="F:helicase activity"/>
    <property type="evidence" value="ECO:0007669"/>
    <property type="project" value="UniProtKB-KW"/>
</dbReference>
<evidence type="ECO:0000259" key="12">
    <source>
        <dbReference type="PROSITE" id="PS51192"/>
    </source>
</evidence>
<dbReference type="Pfam" id="PF00176">
    <property type="entry name" value="SNF2-rel_dom"/>
    <property type="match status" value="1"/>
</dbReference>
<keyword evidence="8" id="KW-0067">ATP-binding</keyword>
<evidence type="ECO:0000256" key="4">
    <source>
        <dbReference type="ARBA" id="ARBA00022771"/>
    </source>
</evidence>
<feature type="compositionally biased region" description="Polar residues" evidence="10">
    <location>
        <begin position="25"/>
        <end position="34"/>
    </location>
</feature>
<dbReference type="SUPFAM" id="SSF57850">
    <property type="entry name" value="RING/U-box"/>
    <property type="match status" value="1"/>
</dbReference>
<comment type="similarity">
    <text evidence="1">Belongs to the SNF2/RAD54 helicase family.</text>
</comment>
<evidence type="ECO:0000313" key="15">
    <source>
        <dbReference type="Proteomes" id="UP000717696"/>
    </source>
</evidence>
<dbReference type="PANTHER" id="PTHR45626">
    <property type="entry name" value="TRANSCRIPTION TERMINATION FACTOR 2-RELATED"/>
    <property type="match status" value="1"/>
</dbReference>
<feature type="region of interest" description="Disordered" evidence="10">
    <location>
        <begin position="1"/>
        <end position="56"/>
    </location>
</feature>
<dbReference type="Proteomes" id="UP000717696">
    <property type="component" value="Unassembled WGS sequence"/>
</dbReference>
<dbReference type="InterPro" id="IPR050628">
    <property type="entry name" value="SNF2_RAD54_helicase_TF"/>
</dbReference>
<dbReference type="Pfam" id="PF00271">
    <property type="entry name" value="Helicase_C"/>
    <property type="match status" value="1"/>
</dbReference>
<evidence type="ECO:0000256" key="10">
    <source>
        <dbReference type="SAM" id="MobiDB-lite"/>
    </source>
</evidence>
<evidence type="ECO:0000256" key="1">
    <source>
        <dbReference type="ARBA" id="ARBA00007025"/>
    </source>
</evidence>
<dbReference type="PROSITE" id="PS51192">
    <property type="entry name" value="HELICASE_ATP_BIND_1"/>
    <property type="match status" value="1"/>
</dbReference>
<feature type="compositionally biased region" description="Basic and acidic residues" evidence="10">
    <location>
        <begin position="1"/>
        <end position="19"/>
    </location>
</feature>
<dbReference type="PROSITE" id="PS51194">
    <property type="entry name" value="HELICASE_CTER"/>
    <property type="match status" value="1"/>
</dbReference>
<dbReference type="SUPFAM" id="SSF52540">
    <property type="entry name" value="P-loop containing nucleoside triphosphate hydrolases"/>
    <property type="match status" value="2"/>
</dbReference>
<evidence type="ECO:0000256" key="6">
    <source>
        <dbReference type="ARBA" id="ARBA00022806"/>
    </source>
</evidence>
<dbReference type="GO" id="GO:0008270">
    <property type="term" value="F:zinc ion binding"/>
    <property type="evidence" value="ECO:0007669"/>
    <property type="project" value="UniProtKB-KW"/>
</dbReference>
<dbReference type="Gene3D" id="3.30.40.10">
    <property type="entry name" value="Zinc/RING finger domain, C3HC4 (zinc finger)"/>
    <property type="match status" value="1"/>
</dbReference>
<dbReference type="SMART" id="SM00487">
    <property type="entry name" value="DEXDc"/>
    <property type="match status" value="1"/>
</dbReference>
<feature type="compositionally biased region" description="Basic and acidic residues" evidence="10">
    <location>
        <begin position="35"/>
        <end position="44"/>
    </location>
</feature>
<dbReference type="GO" id="GO:0008094">
    <property type="term" value="F:ATP-dependent activity, acting on DNA"/>
    <property type="evidence" value="ECO:0007669"/>
    <property type="project" value="TreeGrafter"/>
</dbReference>
<evidence type="ECO:0000256" key="9">
    <source>
        <dbReference type="PROSITE-ProRule" id="PRU00175"/>
    </source>
</evidence>
<dbReference type="CDD" id="cd18793">
    <property type="entry name" value="SF2_C_SNF"/>
    <property type="match status" value="1"/>
</dbReference>
<dbReference type="PROSITE" id="PS00518">
    <property type="entry name" value="ZF_RING_1"/>
    <property type="match status" value="1"/>
</dbReference>
<dbReference type="InterPro" id="IPR027417">
    <property type="entry name" value="P-loop_NTPase"/>
</dbReference>
<dbReference type="InterPro" id="IPR038718">
    <property type="entry name" value="SNF2-like_sf"/>
</dbReference>
<dbReference type="GO" id="GO:0005524">
    <property type="term" value="F:ATP binding"/>
    <property type="evidence" value="ECO:0007669"/>
    <property type="project" value="UniProtKB-KW"/>
</dbReference>
<keyword evidence="6" id="KW-0347">Helicase</keyword>
<accession>A0A9P9F387</accession>
<dbReference type="InterPro" id="IPR014001">
    <property type="entry name" value="Helicase_ATP-bd"/>
</dbReference>
<keyword evidence="4 9" id="KW-0863">Zinc-finger</keyword>
<keyword evidence="2" id="KW-0479">Metal-binding</keyword>
<dbReference type="GO" id="GO:0005634">
    <property type="term" value="C:nucleus"/>
    <property type="evidence" value="ECO:0007669"/>
    <property type="project" value="TreeGrafter"/>
</dbReference>
<dbReference type="SMART" id="SM00490">
    <property type="entry name" value="HELICc"/>
    <property type="match status" value="1"/>
</dbReference>
<evidence type="ECO:0000256" key="8">
    <source>
        <dbReference type="ARBA" id="ARBA00022840"/>
    </source>
</evidence>
<dbReference type="CDD" id="cd18008">
    <property type="entry name" value="DEXDc_SHPRH-like"/>
    <property type="match status" value="1"/>
</dbReference>
<feature type="domain" description="RING-type" evidence="11">
    <location>
        <begin position="667"/>
        <end position="713"/>
    </location>
</feature>
<evidence type="ECO:0000256" key="7">
    <source>
        <dbReference type="ARBA" id="ARBA00022833"/>
    </source>
</evidence>
<organism evidence="14 15">
    <name type="scientific">Dactylonectria estremocensis</name>
    <dbReference type="NCBI Taxonomy" id="1079267"/>
    <lineage>
        <taxon>Eukaryota</taxon>
        <taxon>Fungi</taxon>
        <taxon>Dikarya</taxon>
        <taxon>Ascomycota</taxon>
        <taxon>Pezizomycotina</taxon>
        <taxon>Sordariomycetes</taxon>
        <taxon>Hypocreomycetidae</taxon>
        <taxon>Hypocreales</taxon>
        <taxon>Nectriaceae</taxon>
        <taxon>Dactylonectria</taxon>
    </lineage>
</organism>
<feature type="domain" description="Helicase C-terminal" evidence="13">
    <location>
        <begin position="749"/>
        <end position="919"/>
    </location>
</feature>
<name>A0A9P9F387_9HYPO</name>
<protein>
    <submittedName>
        <fullName evidence="14">SNF2 family N-terminal domain-containing protein</fullName>
    </submittedName>
</protein>
<reference evidence="14" key="1">
    <citation type="journal article" date="2021" name="Nat. Commun.">
        <title>Genetic determinants of endophytism in the Arabidopsis root mycobiome.</title>
        <authorList>
            <person name="Mesny F."/>
            <person name="Miyauchi S."/>
            <person name="Thiergart T."/>
            <person name="Pickel B."/>
            <person name="Atanasova L."/>
            <person name="Karlsson M."/>
            <person name="Huettel B."/>
            <person name="Barry K.W."/>
            <person name="Haridas S."/>
            <person name="Chen C."/>
            <person name="Bauer D."/>
            <person name="Andreopoulos W."/>
            <person name="Pangilinan J."/>
            <person name="LaButti K."/>
            <person name="Riley R."/>
            <person name="Lipzen A."/>
            <person name="Clum A."/>
            <person name="Drula E."/>
            <person name="Henrissat B."/>
            <person name="Kohler A."/>
            <person name="Grigoriev I.V."/>
            <person name="Martin F.M."/>
            <person name="Hacquard S."/>
        </authorList>
    </citation>
    <scope>NUCLEOTIDE SEQUENCE</scope>
    <source>
        <strain evidence="14">MPI-CAGE-AT-0021</strain>
    </source>
</reference>
<evidence type="ECO:0000256" key="5">
    <source>
        <dbReference type="ARBA" id="ARBA00022801"/>
    </source>
</evidence>
<dbReference type="InterPro" id="IPR013083">
    <property type="entry name" value="Znf_RING/FYVE/PHD"/>
</dbReference>
<dbReference type="Gene3D" id="3.40.50.10810">
    <property type="entry name" value="Tandem AAA-ATPase domain"/>
    <property type="match status" value="1"/>
</dbReference>
<dbReference type="GO" id="GO:0006281">
    <property type="term" value="P:DNA repair"/>
    <property type="evidence" value="ECO:0007669"/>
    <property type="project" value="TreeGrafter"/>
</dbReference>
<dbReference type="InterPro" id="IPR001650">
    <property type="entry name" value="Helicase_C-like"/>
</dbReference>
<evidence type="ECO:0000259" key="11">
    <source>
        <dbReference type="PROSITE" id="PS50089"/>
    </source>
</evidence>
<dbReference type="OrthoDB" id="448448at2759"/>
<sequence length="920" mass="102176">MPQVPDKRLLPARSEERVTKKAKLSNGNAGNASSEGRHRQRAQDEPMVDAGPDSTHSISAPIYIEISDDEDEELPPPKISATNTLGAAAPKPITPNAAAPAPALSRATTPVEPYNVCFGMLLVQATCTGDATVPDECTPATLSFEGRLMRVFLKDSSERIAVVLSDALVRLVNEFAVTLTATVCGRRQRVFDAREAAERAIAKMTGVNVCSLRIICYGFLQQRHDVADVLAKGDLFLQHPGATEFDRAVKYMNPQYLLPPGEDIPDIEKLSIYTCCAGQGARSGAPRDALGEHEQSQIFKIFNTTYEGDGAMATIEPSPRLVTKLKRHQIEALAMMVEKEAGLYQNIVTEMFVMTRPPPIGGGILADEMGLGKTLSVLSLICHSLDNWEKDPTLSQSLPKATLIITPKSTIYGWEKQIKTHIHPGKIRWITYHGSKRREVWHDIGLYDIVLTTYDTIKSDRAKNSPLLERDWARIVLDEAHKIRNRTSRIFEDVCKLQAESRWCLTGTPIQNYLDDFGSLLSFIRVPPFETKGPFYNQIVEPIRERKGKGFIMLRKVVAATCLRRTKADHAKMLNLPRKIELVERVEMDRNDRRLYEFFKRFSYLTAGLDKTSRKKAATNILVLLSMLRLICDHGEALLPDSALTAWRNRDESALTWEMLESTIKRCVSCDCQIEELGAEESVTEVLGCGHSLCGGCVAKSRSSASQLPCPKCGTAVPRLPSFEDDSSLSPSQAALASPLRPRYPPSAKVEALLRNISERQKRPGCETKPNSVIFSYWTKMLDLIGAALGDKDLKFCRIDGQSSMSQRKQALETFSSDPECNIMLASIGAAGEGIDLTAANSVHIIEPQWNPMAEAQAVDRVHRIGQQQDVEVVRYIVNGSIESYVQWVQMDKIRLITESLSTSGSKSENVNEKLLEYLE</sequence>
<evidence type="ECO:0000256" key="2">
    <source>
        <dbReference type="ARBA" id="ARBA00022723"/>
    </source>
</evidence>
<dbReference type="AlphaFoldDB" id="A0A9P9F387"/>
<dbReference type="InterPro" id="IPR001841">
    <property type="entry name" value="Znf_RING"/>
</dbReference>
<comment type="caution">
    <text evidence="14">The sequence shown here is derived from an EMBL/GenBank/DDBJ whole genome shotgun (WGS) entry which is preliminary data.</text>
</comment>
<dbReference type="InterPro" id="IPR017907">
    <property type="entry name" value="Znf_RING_CS"/>
</dbReference>
<dbReference type="PROSITE" id="PS50089">
    <property type="entry name" value="ZF_RING_2"/>
    <property type="match status" value="1"/>
</dbReference>
<gene>
    <name evidence="14" type="ORF">B0J13DRAFT_620671</name>
</gene>
<evidence type="ECO:0000259" key="13">
    <source>
        <dbReference type="PROSITE" id="PS51194"/>
    </source>
</evidence>
<feature type="domain" description="Helicase ATP-binding" evidence="12">
    <location>
        <begin position="354"/>
        <end position="527"/>
    </location>
</feature>
<dbReference type="Gene3D" id="3.40.50.300">
    <property type="entry name" value="P-loop containing nucleotide triphosphate hydrolases"/>
    <property type="match status" value="1"/>
</dbReference>
<dbReference type="InterPro" id="IPR000330">
    <property type="entry name" value="SNF2_N"/>
</dbReference>
<keyword evidence="3" id="KW-0547">Nucleotide-binding</keyword>
<dbReference type="EMBL" id="JAGMUU010000006">
    <property type="protein sequence ID" value="KAH7150358.1"/>
    <property type="molecule type" value="Genomic_DNA"/>
</dbReference>
<keyword evidence="7" id="KW-0862">Zinc</keyword>
<evidence type="ECO:0000313" key="14">
    <source>
        <dbReference type="EMBL" id="KAH7150358.1"/>
    </source>
</evidence>
<keyword evidence="15" id="KW-1185">Reference proteome</keyword>
<dbReference type="GO" id="GO:0016787">
    <property type="term" value="F:hydrolase activity"/>
    <property type="evidence" value="ECO:0007669"/>
    <property type="project" value="UniProtKB-KW"/>
</dbReference>
<dbReference type="PANTHER" id="PTHR45626:SF52">
    <property type="entry name" value="SINGLE-STRANDED DNA-DEPENDENT ATPASE (EUROFUNG)"/>
    <property type="match status" value="1"/>
</dbReference>
<proteinExistence type="inferred from homology"/>
<evidence type="ECO:0000256" key="3">
    <source>
        <dbReference type="ARBA" id="ARBA00022741"/>
    </source>
</evidence>